<evidence type="ECO:0000256" key="1">
    <source>
        <dbReference type="ARBA" id="ARBA00004496"/>
    </source>
</evidence>
<name>A0ABW0MF15_9BURK</name>
<evidence type="ECO:0000256" key="4">
    <source>
        <dbReference type="ARBA" id="ARBA00022741"/>
    </source>
</evidence>
<dbReference type="Proteomes" id="UP001596045">
    <property type="component" value="Unassembled WGS sequence"/>
</dbReference>
<evidence type="ECO:0000256" key="2">
    <source>
        <dbReference type="ARBA" id="ARBA00022448"/>
    </source>
</evidence>
<dbReference type="CDD" id="cd01136">
    <property type="entry name" value="ATPase_flagellum-secretory_path_III"/>
    <property type="match status" value="1"/>
</dbReference>
<dbReference type="Gene3D" id="3.40.50.12240">
    <property type="match status" value="1"/>
</dbReference>
<dbReference type="RefSeq" id="WP_378998854.1">
    <property type="nucleotide sequence ID" value="NZ_JBHSMT010000028.1"/>
</dbReference>
<dbReference type="InterPro" id="IPR040627">
    <property type="entry name" value="T3SS_ATPase_C"/>
</dbReference>
<evidence type="ECO:0000256" key="5">
    <source>
        <dbReference type="ARBA" id="ARBA00022840"/>
    </source>
</evidence>
<feature type="domain" description="AAA+ ATPase" evidence="9">
    <location>
        <begin position="158"/>
        <end position="340"/>
    </location>
</feature>
<dbReference type="InterPro" id="IPR050053">
    <property type="entry name" value="ATPase_alpha/beta_chains"/>
</dbReference>
<proteinExistence type="predicted"/>
<dbReference type="PANTHER" id="PTHR15184:SF9">
    <property type="entry name" value="SPI-1 TYPE 3 SECRETION SYSTEM ATPASE"/>
    <property type="match status" value="1"/>
</dbReference>
<evidence type="ECO:0000256" key="6">
    <source>
        <dbReference type="ARBA" id="ARBA00022927"/>
    </source>
</evidence>
<sequence>MPDSFANHRFVEAVRATDLLDRRGVVTRIMPTYIEADGPGVPVGSLCALMEGDGFILAEVVKVEIGRVTLMPYANPVSLCVGSTVIAQSWGGSVMMGEAYLGRVVDPLGQPLDGGKQIHAYHPRSLSGVPVSPLDRAMAKQPVQTGIRAIDGLLTIGVGQRVGIFAGSGVGKTTLMTSLTRNIEADCCVLCLVGERGREAEDFWHGALSDDTRSKATMVVATSDQPAVMRARAVLFALTLAEYLREQGKHVLLLLDSVTRFAMALREIGLAAGEPPTVRAYTPGVFSMLPKIVERCGSIKAGGSITAFMTVLTENDDADDPLAETMKSLLDGHIVLSRELAEQGHFPAIHVPRSVSRLFRQVTDPQAQALATDAVAQLSLYESSRTLVESGLYAAGSNPALDRALLLRDRLVNFLRQPELQLNSPPLSRNDTLKALSQLLMAGG</sequence>
<comment type="subcellular location">
    <subcellularLocation>
        <location evidence="1">Cytoplasm</location>
    </subcellularLocation>
</comment>
<protein>
    <submittedName>
        <fullName evidence="10">FliI/YscN family ATPase</fullName>
    </submittedName>
</protein>
<evidence type="ECO:0000313" key="10">
    <source>
        <dbReference type="EMBL" id="MFC5475501.1"/>
    </source>
</evidence>
<dbReference type="InterPro" id="IPR003593">
    <property type="entry name" value="AAA+_ATPase"/>
</dbReference>
<dbReference type="Pfam" id="PF18269">
    <property type="entry name" value="T3SS_ATPase_C"/>
    <property type="match status" value="1"/>
</dbReference>
<dbReference type="InterPro" id="IPR000194">
    <property type="entry name" value="ATPase_F1/V1/A1_a/bsu_nucl-bd"/>
</dbReference>
<dbReference type="InterPro" id="IPR020003">
    <property type="entry name" value="ATPase_a/bsu_AS"/>
</dbReference>
<evidence type="ECO:0000256" key="8">
    <source>
        <dbReference type="ARBA" id="ARBA00034006"/>
    </source>
</evidence>
<dbReference type="NCBIfam" id="TIGR01026">
    <property type="entry name" value="fliI_yscN"/>
    <property type="match status" value="1"/>
</dbReference>
<evidence type="ECO:0000259" key="9">
    <source>
        <dbReference type="SMART" id="SM00382"/>
    </source>
</evidence>
<comment type="catalytic activity">
    <reaction evidence="8">
        <text>ATP + H2O + cellular proteinSide 1 = ADP + phosphate + cellular proteinSide 2.</text>
        <dbReference type="EC" id="7.4.2.8"/>
    </reaction>
</comment>
<dbReference type="PROSITE" id="PS00152">
    <property type="entry name" value="ATPASE_ALPHA_BETA"/>
    <property type="match status" value="1"/>
</dbReference>
<evidence type="ECO:0000256" key="3">
    <source>
        <dbReference type="ARBA" id="ARBA00022490"/>
    </source>
</evidence>
<keyword evidence="2" id="KW-0813">Transport</keyword>
<dbReference type="SUPFAM" id="SSF52540">
    <property type="entry name" value="P-loop containing nucleoside triphosphate hydrolases"/>
    <property type="match status" value="1"/>
</dbReference>
<reference evidence="11" key="1">
    <citation type="journal article" date="2019" name="Int. J. Syst. Evol. Microbiol.">
        <title>The Global Catalogue of Microorganisms (GCM) 10K type strain sequencing project: providing services to taxonomists for standard genome sequencing and annotation.</title>
        <authorList>
            <consortium name="The Broad Institute Genomics Platform"/>
            <consortium name="The Broad Institute Genome Sequencing Center for Infectious Disease"/>
            <person name="Wu L."/>
            <person name="Ma J."/>
        </authorList>
    </citation>
    <scope>NUCLEOTIDE SEQUENCE [LARGE SCALE GENOMIC DNA]</scope>
    <source>
        <strain evidence="11">JCM 17066</strain>
    </source>
</reference>
<accession>A0ABW0MF15</accession>
<evidence type="ECO:0000256" key="7">
    <source>
        <dbReference type="ARBA" id="ARBA00022967"/>
    </source>
</evidence>
<organism evidence="10 11">
    <name type="scientific">Paraherbaspirillum soli</name>
    <dbReference type="NCBI Taxonomy" id="631222"/>
    <lineage>
        <taxon>Bacteria</taxon>
        <taxon>Pseudomonadati</taxon>
        <taxon>Pseudomonadota</taxon>
        <taxon>Betaproteobacteria</taxon>
        <taxon>Burkholderiales</taxon>
        <taxon>Oxalobacteraceae</taxon>
        <taxon>Paraherbaspirillum</taxon>
    </lineage>
</organism>
<keyword evidence="4" id="KW-0547">Nucleotide-binding</keyword>
<gene>
    <name evidence="10" type="ORF">ACFPM8_16185</name>
</gene>
<keyword evidence="3" id="KW-0963">Cytoplasm</keyword>
<dbReference type="SMART" id="SM00382">
    <property type="entry name" value="AAA"/>
    <property type="match status" value="1"/>
</dbReference>
<comment type="caution">
    <text evidence="10">The sequence shown here is derived from an EMBL/GenBank/DDBJ whole genome shotgun (WGS) entry which is preliminary data.</text>
</comment>
<dbReference type="EMBL" id="JBHSMT010000028">
    <property type="protein sequence ID" value="MFC5475501.1"/>
    <property type="molecule type" value="Genomic_DNA"/>
</dbReference>
<dbReference type="Pfam" id="PF00006">
    <property type="entry name" value="ATP-synt_ab"/>
    <property type="match status" value="1"/>
</dbReference>
<dbReference type="InterPro" id="IPR005714">
    <property type="entry name" value="ATPase_T3SS_FliI/YscN"/>
</dbReference>
<dbReference type="InterPro" id="IPR027417">
    <property type="entry name" value="P-loop_NTPase"/>
</dbReference>
<evidence type="ECO:0000313" key="11">
    <source>
        <dbReference type="Proteomes" id="UP001596045"/>
    </source>
</evidence>
<keyword evidence="11" id="KW-1185">Reference proteome</keyword>
<keyword evidence="5" id="KW-0067">ATP-binding</keyword>
<keyword evidence="6" id="KW-0653">Protein transport</keyword>
<keyword evidence="7" id="KW-1278">Translocase</keyword>
<dbReference type="PANTHER" id="PTHR15184">
    <property type="entry name" value="ATP SYNTHASE"/>
    <property type="match status" value="1"/>
</dbReference>